<keyword evidence="2" id="KW-1185">Reference proteome</keyword>
<protein>
    <submittedName>
        <fullName evidence="1">Uncharacterized protein</fullName>
    </submittedName>
</protein>
<dbReference type="RefSeq" id="WP_077113038.1">
    <property type="nucleotide sequence ID" value="NZ_JAFBFH010000049.1"/>
</dbReference>
<name>A0ABS2RCS4_9BACI</name>
<comment type="caution">
    <text evidence="1">The sequence shown here is derived from an EMBL/GenBank/DDBJ whole genome shotgun (WGS) entry which is preliminary data.</text>
</comment>
<proteinExistence type="predicted"/>
<organism evidence="1 2">
    <name type="scientific">Siminovitchia thermophila</name>
    <dbReference type="NCBI Taxonomy" id="1245522"/>
    <lineage>
        <taxon>Bacteria</taxon>
        <taxon>Bacillati</taxon>
        <taxon>Bacillota</taxon>
        <taxon>Bacilli</taxon>
        <taxon>Bacillales</taxon>
        <taxon>Bacillaceae</taxon>
        <taxon>Siminovitchia</taxon>
    </lineage>
</organism>
<evidence type="ECO:0000313" key="2">
    <source>
        <dbReference type="Proteomes" id="UP000823485"/>
    </source>
</evidence>
<reference evidence="1 2" key="1">
    <citation type="submission" date="2021-01" db="EMBL/GenBank/DDBJ databases">
        <title>Genomic Encyclopedia of Type Strains, Phase IV (KMG-IV): sequencing the most valuable type-strain genomes for metagenomic binning, comparative biology and taxonomic classification.</title>
        <authorList>
            <person name="Goeker M."/>
        </authorList>
    </citation>
    <scope>NUCLEOTIDE SEQUENCE [LARGE SCALE GENOMIC DNA]</scope>
    <source>
        <strain evidence="1 2">DSM 105453</strain>
    </source>
</reference>
<sequence length="83" mass="9590">MKRMWTSLLATLGIGAAIYGLTQYRNGQYMRRIQDFMKDKNIPGMEKMGGMFNNRNAFVEISEELMPQKVAAQQKKSRQNNLT</sequence>
<gene>
    <name evidence="1" type="ORF">JOC94_004486</name>
</gene>
<evidence type="ECO:0000313" key="1">
    <source>
        <dbReference type="EMBL" id="MBM7717458.1"/>
    </source>
</evidence>
<dbReference type="EMBL" id="JAFBFH010000049">
    <property type="protein sequence ID" value="MBM7717458.1"/>
    <property type="molecule type" value="Genomic_DNA"/>
</dbReference>
<dbReference type="Proteomes" id="UP000823485">
    <property type="component" value="Unassembled WGS sequence"/>
</dbReference>
<accession>A0ABS2RCS4</accession>